<sequence>MDEEQIKRPASHEVGMRLDTLSVVELEERIALLEAEIARLRVAIEAKDQSRRAAESAFKF</sequence>
<comment type="caution">
    <text evidence="2">The sequence shown here is derived from an EMBL/GenBank/DDBJ whole genome shotgun (WGS) entry which is preliminary data.</text>
</comment>
<accession>A0A9Q4AR30</accession>
<keyword evidence="1" id="KW-0175">Coiled coil</keyword>
<protein>
    <submittedName>
        <fullName evidence="2">DUF1192 domain-containing protein</fullName>
    </submittedName>
</protein>
<dbReference type="Pfam" id="PF06698">
    <property type="entry name" value="DUF1192"/>
    <property type="match status" value="1"/>
</dbReference>
<dbReference type="Proteomes" id="UP001060275">
    <property type="component" value="Unassembled WGS sequence"/>
</dbReference>
<gene>
    <name evidence="2" type="ORF">NF348_14200</name>
</gene>
<dbReference type="EMBL" id="JAMWDU010000005">
    <property type="protein sequence ID" value="MCP8888270.1"/>
    <property type="molecule type" value="Genomic_DNA"/>
</dbReference>
<feature type="coiled-coil region" evidence="1">
    <location>
        <begin position="23"/>
        <end position="50"/>
    </location>
</feature>
<evidence type="ECO:0000313" key="3">
    <source>
        <dbReference type="Proteomes" id="UP001060275"/>
    </source>
</evidence>
<keyword evidence="3" id="KW-1185">Reference proteome</keyword>
<dbReference type="RefSeq" id="WP_254675330.1">
    <property type="nucleotide sequence ID" value="NZ_JAMWDU010000005.1"/>
</dbReference>
<dbReference type="AlphaFoldDB" id="A0A9Q4AR30"/>
<evidence type="ECO:0000313" key="2">
    <source>
        <dbReference type="EMBL" id="MCP8888270.1"/>
    </source>
</evidence>
<proteinExistence type="predicted"/>
<name>A0A9Q4AR30_9HYPH</name>
<organism evidence="2 3">
    <name type="scientific">Devosia ureilytica</name>
    <dbReference type="NCBI Taxonomy" id="2952754"/>
    <lineage>
        <taxon>Bacteria</taxon>
        <taxon>Pseudomonadati</taxon>
        <taxon>Pseudomonadota</taxon>
        <taxon>Alphaproteobacteria</taxon>
        <taxon>Hyphomicrobiales</taxon>
        <taxon>Devosiaceae</taxon>
        <taxon>Devosia</taxon>
    </lineage>
</organism>
<reference evidence="2" key="1">
    <citation type="submission" date="2022-06" db="EMBL/GenBank/DDBJ databases">
        <title>Devosia sp. XJ19-45 genome assembly.</title>
        <authorList>
            <person name="Li B."/>
            <person name="Cai M."/>
            <person name="Nie G."/>
            <person name="Li W."/>
        </authorList>
    </citation>
    <scope>NUCLEOTIDE SEQUENCE</scope>
    <source>
        <strain evidence="2">XJ19-45</strain>
    </source>
</reference>
<evidence type="ECO:0000256" key="1">
    <source>
        <dbReference type="SAM" id="Coils"/>
    </source>
</evidence>
<dbReference type="InterPro" id="IPR009579">
    <property type="entry name" value="DUF1192"/>
</dbReference>